<evidence type="ECO:0000256" key="1">
    <source>
        <dbReference type="SAM" id="Coils"/>
    </source>
</evidence>
<feature type="compositionally biased region" description="Polar residues" evidence="2">
    <location>
        <begin position="437"/>
        <end position="454"/>
    </location>
</feature>
<dbReference type="EMBL" id="JAHWGI010001324">
    <property type="protein sequence ID" value="KAK3928205.1"/>
    <property type="molecule type" value="Genomic_DNA"/>
</dbReference>
<feature type="coiled-coil region" evidence="1">
    <location>
        <begin position="244"/>
        <end position="271"/>
    </location>
</feature>
<dbReference type="Proteomes" id="UP001219518">
    <property type="component" value="Unassembled WGS sequence"/>
</dbReference>
<name>A0AAE1LQQ1_9NEOP</name>
<keyword evidence="3" id="KW-0966">Cell projection</keyword>
<reference evidence="3" key="2">
    <citation type="journal article" date="2023" name="BMC Genomics">
        <title>Pest status, molecular evolution, and epigenetic factors derived from the genome assembly of Frankliniella fusca, a thysanopteran phytovirus vector.</title>
        <authorList>
            <person name="Catto M.A."/>
            <person name="Labadie P.E."/>
            <person name="Jacobson A.L."/>
            <person name="Kennedy G.G."/>
            <person name="Srinivasan R."/>
            <person name="Hunt B.G."/>
        </authorList>
    </citation>
    <scope>NUCLEOTIDE SEQUENCE</scope>
    <source>
        <strain evidence="3">PL_HMW_Pooled</strain>
    </source>
</reference>
<reference evidence="3" key="1">
    <citation type="submission" date="2021-07" db="EMBL/GenBank/DDBJ databases">
        <authorList>
            <person name="Catto M.A."/>
            <person name="Jacobson A."/>
            <person name="Kennedy G."/>
            <person name="Labadie P."/>
            <person name="Hunt B.G."/>
            <person name="Srinivasan R."/>
        </authorList>
    </citation>
    <scope>NUCLEOTIDE SEQUENCE</scope>
    <source>
        <strain evidence="3">PL_HMW_Pooled</strain>
        <tissue evidence="3">Head</tissue>
    </source>
</reference>
<feature type="region of interest" description="Disordered" evidence="2">
    <location>
        <begin position="418"/>
        <end position="488"/>
    </location>
</feature>
<sequence length="506" mass="56754">MDKSLTSNKWWALVRFPNEGDAMRILLVSEISHKVIALGNEVAYRPQNLKDFIHMQPYRIRTNCDALDGQEHSYYCQIYKLSDNKQELQDLLAPGAKRLNWTRINHFPKDPETSCDEAHKLAGSGVLMPKKKERTVLRQLNRENQNSHLDAALRHLSNSNFSPGVISNMSMSDDHSSQVPTSEHTLEEKYVQEIQRLQEQLRIQREELEEVKRRNAAAAVSHNTINELKKDLTDFLNQRMLAIAEHSKNMVEQVTVQNAQLKEEISGLRSVVSNRAGSEGSESAVSYVTLPCGLRIKAAYESRFKSCNSPKDFEQVLLHACFENPENMRMRKGPMKFTEDWLSKAGAYYSEWLSSREEISPSERIKLINKLGANLSKSNRNKNCRGVNLAMRTAREKGRCPKEAKEVYVAGQAALEAAGSKRKARGGRPKSSKRSSNASATTGPGSETQDNNGVQLCDVASGSGASSFRGVNDIDLGPGPLGPHAQPWTGYVAYQFDEEDDLNKEE</sequence>
<protein>
    <submittedName>
        <fullName evidence="3">Cilia- and flagella-associated protein 97</fullName>
    </submittedName>
</protein>
<dbReference type="AlphaFoldDB" id="A0AAE1LQQ1"/>
<keyword evidence="3" id="KW-0282">Flagellum</keyword>
<evidence type="ECO:0000313" key="3">
    <source>
        <dbReference type="EMBL" id="KAK3928205.1"/>
    </source>
</evidence>
<evidence type="ECO:0000256" key="2">
    <source>
        <dbReference type="SAM" id="MobiDB-lite"/>
    </source>
</evidence>
<accession>A0AAE1LQQ1</accession>
<keyword evidence="1" id="KW-0175">Coiled coil</keyword>
<feature type="compositionally biased region" description="Basic residues" evidence="2">
    <location>
        <begin position="420"/>
        <end position="433"/>
    </location>
</feature>
<comment type="caution">
    <text evidence="3">The sequence shown here is derived from an EMBL/GenBank/DDBJ whole genome shotgun (WGS) entry which is preliminary data.</text>
</comment>
<proteinExistence type="predicted"/>
<evidence type="ECO:0000313" key="4">
    <source>
        <dbReference type="Proteomes" id="UP001219518"/>
    </source>
</evidence>
<keyword evidence="3" id="KW-0969">Cilium</keyword>
<gene>
    <name evidence="3" type="ORF">KUF71_000475</name>
</gene>
<keyword evidence="4" id="KW-1185">Reference proteome</keyword>
<feature type="coiled-coil region" evidence="1">
    <location>
        <begin position="187"/>
        <end position="214"/>
    </location>
</feature>
<organism evidence="3 4">
    <name type="scientific">Frankliniella fusca</name>
    <dbReference type="NCBI Taxonomy" id="407009"/>
    <lineage>
        <taxon>Eukaryota</taxon>
        <taxon>Metazoa</taxon>
        <taxon>Ecdysozoa</taxon>
        <taxon>Arthropoda</taxon>
        <taxon>Hexapoda</taxon>
        <taxon>Insecta</taxon>
        <taxon>Pterygota</taxon>
        <taxon>Neoptera</taxon>
        <taxon>Paraneoptera</taxon>
        <taxon>Thysanoptera</taxon>
        <taxon>Terebrantia</taxon>
        <taxon>Thripoidea</taxon>
        <taxon>Thripidae</taxon>
        <taxon>Frankliniella</taxon>
    </lineage>
</organism>